<keyword evidence="11 14" id="KW-0119">Carbohydrate metabolism</keyword>
<dbReference type="PRINTS" id="PR00110">
    <property type="entry name" value="ALPHAAMYLASE"/>
</dbReference>
<dbReference type="SMART" id="SM00632">
    <property type="entry name" value="Aamy_C"/>
    <property type="match status" value="1"/>
</dbReference>
<organism evidence="18 19">
    <name type="scientific">Bacillus swezeyi</name>
    <dbReference type="NCBI Taxonomy" id="1925020"/>
    <lineage>
        <taxon>Bacteria</taxon>
        <taxon>Bacillati</taxon>
        <taxon>Bacillota</taxon>
        <taxon>Bacilli</taxon>
        <taxon>Bacillales</taxon>
        <taxon>Bacillaceae</taxon>
        <taxon>Bacillus</taxon>
    </lineage>
</organism>
<dbReference type="Pfam" id="PF00128">
    <property type="entry name" value="Alpha-amylase"/>
    <property type="match status" value="1"/>
</dbReference>
<evidence type="ECO:0000256" key="12">
    <source>
        <dbReference type="ARBA" id="ARBA00023295"/>
    </source>
</evidence>
<evidence type="ECO:0000313" key="19">
    <source>
        <dbReference type="Proteomes" id="UP000324326"/>
    </source>
</evidence>
<evidence type="ECO:0000256" key="11">
    <source>
        <dbReference type="ARBA" id="ARBA00023277"/>
    </source>
</evidence>
<keyword evidence="10" id="KW-0106">Calcium</keyword>
<comment type="subcellular location">
    <subcellularLocation>
        <location evidence="3">Secreted</location>
    </subcellularLocation>
</comment>
<evidence type="ECO:0000256" key="15">
    <source>
        <dbReference type="SAM" id="SignalP"/>
    </source>
</evidence>
<dbReference type="EC" id="3.2.1.1" evidence="5 14"/>
<keyword evidence="7" id="KW-0964">Secreted</keyword>
<evidence type="ECO:0000313" key="18">
    <source>
        <dbReference type="EMBL" id="KAA6452136.1"/>
    </source>
</evidence>
<dbReference type="InterPro" id="IPR013780">
    <property type="entry name" value="Glyco_hydro_b"/>
</dbReference>
<dbReference type="EMBL" id="QSND01000002">
    <property type="protein sequence ID" value="KAA6452136.1"/>
    <property type="molecule type" value="Genomic_DNA"/>
</dbReference>
<proteinExistence type="inferred from homology"/>
<dbReference type="STRING" id="1925020.BTA30_18215"/>
<dbReference type="GO" id="GO:0005975">
    <property type="term" value="P:carbohydrate metabolic process"/>
    <property type="evidence" value="ECO:0007669"/>
    <property type="project" value="InterPro"/>
</dbReference>
<protein>
    <recommendedName>
        <fullName evidence="6 14">Alpha-amylase</fullName>
        <ecNumber evidence="5 14">3.2.1.1</ecNumber>
    </recommendedName>
</protein>
<keyword evidence="15" id="KW-0732">Signal</keyword>
<keyword evidence="9 14" id="KW-0378">Hydrolase</keyword>
<evidence type="ECO:0000256" key="5">
    <source>
        <dbReference type="ARBA" id="ARBA00012595"/>
    </source>
</evidence>
<dbReference type="RefSeq" id="WP_148957193.1">
    <property type="nucleotide sequence ID" value="NZ_QSND01000002.1"/>
</dbReference>
<name>A0A5M8RY83_9BACI</name>
<comment type="catalytic activity">
    <reaction evidence="1 14">
        <text>Endohydrolysis of (1-&gt;4)-alpha-D-glucosidic linkages in polysaccharides containing three or more (1-&gt;4)-alpha-linked D-glucose units.</text>
        <dbReference type="EC" id="3.2.1.1"/>
    </reaction>
</comment>
<evidence type="ECO:0000259" key="16">
    <source>
        <dbReference type="SMART" id="SM00632"/>
    </source>
</evidence>
<dbReference type="Gene3D" id="3.20.20.80">
    <property type="entry name" value="Glycosidases"/>
    <property type="match status" value="1"/>
</dbReference>
<evidence type="ECO:0000256" key="7">
    <source>
        <dbReference type="ARBA" id="ARBA00022525"/>
    </source>
</evidence>
<dbReference type="AlphaFoldDB" id="A0A5M8RY83"/>
<gene>
    <name evidence="18" type="ORF">DX927_10545</name>
</gene>
<accession>A0A5M8RY83</accession>
<dbReference type="SUPFAM" id="SSF51445">
    <property type="entry name" value="(Trans)glycosidases"/>
    <property type="match status" value="1"/>
</dbReference>
<evidence type="ECO:0000256" key="13">
    <source>
        <dbReference type="RuleBase" id="RU003615"/>
    </source>
</evidence>
<comment type="similarity">
    <text evidence="4 13">Belongs to the glycosyl hydrolase 13 family.</text>
</comment>
<evidence type="ECO:0000256" key="9">
    <source>
        <dbReference type="ARBA" id="ARBA00022801"/>
    </source>
</evidence>
<dbReference type="GO" id="GO:0004556">
    <property type="term" value="F:alpha-amylase activity"/>
    <property type="evidence" value="ECO:0007669"/>
    <property type="project" value="UniProtKB-UniRule"/>
</dbReference>
<reference evidence="18 19" key="1">
    <citation type="submission" date="2018-08" db="EMBL/GenBank/DDBJ databases">
        <title>Bacillus phenotypic plasticity.</title>
        <authorList>
            <person name="Hurtado E."/>
        </authorList>
    </citation>
    <scope>NUCLEOTIDE SEQUENCE [LARGE SCALE GENOMIC DNA]</scope>
    <source>
        <strain evidence="18 19">427</strain>
    </source>
</reference>
<evidence type="ECO:0000256" key="14">
    <source>
        <dbReference type="RuleBase" id="RU361134"/>
    </source>
</evidence>
<feature type="signal peptide" evidence="15">
    <location>
        <begin position="1"/>
        <end position="34"/>
    </location>
</feature>
<comment type="caution">
    <text evidence="18">The sequence shown here is derived from an EMBL/GenBank/DDBJ whole genome shotgun (WGS) entry which is preliminary data.</text>
</comment>
<dbReference type="Gene3D" id="2.60.40.1180">
    <property type="entry name" value="Golgi alpha-mannosidase II"/>
    <property type="match status" value="1"/>
</dbReference>
<dbReference type="Pfam" id="PF16738">
    <property type="entry name" value="CBM26"/>
    <property type="match status" value="1"/>
</dbReference>
<dbReference type="InterPro" id="IPR013783">
    <property type="entry name" value="Ig-like_fold"/>
</dbReference>
<evidence type="ECO:0000256" key="6">
    <source>
        <dbReference type="ARBA" id="ARBA00017303"/>
    </source>
</evidence>
<feature type="domain" description="Glycosyl hydrolase family 13 catalytic" evidence="17">
    <location>
        <begin position="51"/>
        <end position="367"/>
    </location>
</feature>
<feature type="chain" id="PRO_5039056052" description="Alpha-amylase" evidence="15">
    <location>
        <begin position="35"/>
        <end position="667"/>
    </location>
</feature>
<evidence type="ECO:0000256" key="1">
    <source>
        <dbReference type="ARBA" id="ARBA00000548"/>
    </source>
</evidence>
<feature type="domain" description="Alpha-amylase C-terminal" evidence="16">
    <location>
        <begin position="394"/>
        <end position="469"/>
    </location>
</feature>
<dbReference type="InterPro" id="IPR006047">
    <property type="entry name" value="GH13_cat_dom"/>
</dbReference>
<dbReference type="InterPro" id="IPR031319">
    <property type="entry name" value="A-amylase_C"/>
</dbReference>
<dbReference type="Gene3D" id="2.60.40.10">
    <property type="entry name" value="Immunoglobulins"/>
    <property type="match status" value="1"/>
</dbReference>
<keyword evidence="8" id="KW-0479">Metal-binding</keyword>
<comment type="cofactor">
    <cofactor evidence="2">
        <name>Ca(2+)</name>
        <dbReference type="ChEBI" id="CHEBI:29108"/>
    </cofactor>
</comment>
<dbReference type="SUPFAM" id="SSF51011">
    <property type="entry name" value="Glycosyl hydrolase domain"/>
    <property type="match status" value="1"/>
</dbReference>
<dbReference type="InterPro" id="IPR031965">
    <property type="entry name" value="CBM26"/>
</dbReference>
<dbReference type="Proteomes" id="UP000324326">
    <property type="component" value="Unassembled WGS sequence"/>
</dbReference>
<evidence type="ECO:0000256" key="8">
    <source>
        <dbReference type="ARBA" id="ARBA00022723"/>
    </source>
</evidence>
<dbReference type="GO" id="GO:0005576">
    <property type="term" value="C:extracellular region"/>
    <property type="evidence" value="ECO:0007669"/>
    <property type="project" value="UniProtKB-SubCell"/>
</dbReference>
<evidence type="ECO:0000256" key="2">
    <source>
        <dbReference type="ARBA" id="ARBA00001913"/>
    </source>
</evidence>
<dbReference type="PANTHER" id="PTHR43447">
    <property type="entry name" value="ALPHA-AMYLASE"/>
    <property type="match status" value="1"/>
</dbReference>
<evidence type="ECO:0000256" key="4">
    <source>
        <dbReference type="ARBA" id="ARBA00008061"/>
    </source>
</evidence>
<sequence length="667" mass="73136">MFKKLSKTSLLPIFAGLLLLFHLILGGSAAAANAGSTNKSDEYTAPSIESGTILHAWNWSFNTLKNHMKDIHDAGYTAIQTSPVNQVKEGNNGDKGMANWYWLYQPTSYQIGNSYLGTEEEFKEMCAMAEEYGVKVIVDAVINHTTSDYAAISSEIKSIPNWTHGNTQIKNWSDRKDVTQNSLLGLYDWNTQNTQAQSYLKHFLERVLNDGAAGFRFDAAKHIELPDDGDYGSNFWPNMTDTSAEFQYGEILQDSTSRDTAYANYMNVTASNYGHTIRSALKNRHFSTSNISNYASDVPADDLVTWVESHDTYANDDEQSTWMSDDDIRLGWAVIASRSGSTPLFFSRPEGGGNGVRFPGKSQIGDRGSALFKDQAITAVNKFHNVMTGKPEKLSNPNGNNQIFMNERGSDGVVLANVGSSSVSIHTSTDLPDGHYDNKAGDGSFKVTNGNLTGMIGSRAVVVLYPDDIANAPNVFIENYKTGVTHSFYDDQLTVSLRADAKITKAAYQINNGDEAEFKDGDRLTIGNGDPFDTTYKVTLTGMNSNGVSRTNEYTFVKTDPSSVKTIGYQNPNNWGQVNAYIYKENGGQAIELTGSWPGKAMTQNADGMYTLTLPADTDTTGAKVIFNNGSSQVPGMNQPGFEYVRNGLYHDSGLTGYLPNSGRTFR</sequence>
<dbReference type="SMART" id="SM00642">
    <property type="entry name" value="Aamy"/>
    <property type="match status" value="1"/>
</dbReference>
<dbReference type="InterPro" id="IPR017853">
    <property type="entry name" value="GH"/>
</dbReference>
<dbReference type="GO" id="GO:0046872">
    <property type="term" value="F:metal ion binding"/>
    <property type="evidence" value="ECO:0007669"/>
    <property type="project" value="UniProtKB-KW"/>
</dbReference>
<keyword evidence="12 14" id="KW-0326">Glycosidase</keyword>
<dbReference type="InterPro" id="IPR006046">
    <property type="entry name" value="Alpha_amylase"/>
</dbReference>
<evidence type="ECO:0000259" key="17">
    <source>
        <dbReference type="SMART" id="SM00642"/>
    </source>
</evidence>
<evidence type="ECO:0000256" key="3">
    <source>
        <dbReference type="ARBA" id="ARBA00004613"/>
    </source>
</evidence>
<dbReference type="CDD" id="cd11315">
    <property type="entry name" value="AmyAc_bac1_AmyA"/>
    <property type="match status" value="1"/>
</dbReference>
<evidence type="ECO:0000256" key="10">
    <source>
        <dbReference type="ARBA" id="ARBA00022837"/>
    </source>
</evidence>